<keyword evidence="3" id="KW-1185">Reference proteome</keyword>
<dbReference type="AlphaFoldDB" id="C4GL41"/>
<dbReference type="HOGENOM" id="CLU_2633374_0_0_4"/>
<evidence type="ECO:0000313" key="3">
    <source>
        <dbReference type="Proteomes" id="UP000003009"/>
    </source>
</evidence>
<feature type="transmembrane region" description="Helical" evidence="1">
    <location>
        <begin position="47"/>
        <end position="65"/>
    </location>
</feature>
<organism evidence="2 3">
    <name type="scientific">Kingella oralis ATCC 51147</name>
    <dbReference type="NCBI Taxonomy" id="629741"/>
    <lineage>
        <taxon>Bacteria</taxon>
        <taxon>Pseudomonadati</taxon>
        <taxon>Pseudomonadota</taxon>
        <taxon>Betaproteobacteria</taxon>
        <taxon>Neisseriales</taxon>
        <taxon>Neisseriaceae</taxon>
        <taxon>Kingella</taxon>
    </lineage>
</organism>
<gene>
    <name evidence="2" type="ORF">GCWU000324_01697</name>
</gene>
<reference evidence="2" key="1">
    <citation type="submission" date="2009-04" db="EMBL/GenBank/DDBJ databases">
        <authorList>
            <person name="Weinstock G."/>
            <person name="Sodergren E."/>
            <person name="Clifton S."/>
            <person name="Fulton L."/>
            <person name="Fulton B."/>
            <person name="Courtney L."/>
            <person name="Fronick C."/>
            <person name="Harrison M."/>
            <person name="Strong C."/>
            <person name="Farmer C."/>
            <person name="Delahaunty K."/>
            <person name="Markovic C."/>
            <person name="Hall O."/>
            <person name="Minx P."/>
            <person name="Tomlinson C."/>
            <person name="Mitreva M."/>
            <person name="Nelson J."/>
            <person name="Hou S."/>
            <person name="Wollam A."/>
            <person name="Pepin K.H."/>
            <person name="Johnson M."/>
            <person name="Bhonagiri V."/>
            <person name="Nash W.E."/>
            <person name="Warren W."/>
            <person name="Chinwalla A."/>
            <person name="Mardis E.R."/>
            <person name="Wilson R.K."/>
        </authorList>
    </citation>
    <scope>NUCLEOTIDE SEQUENCE [LARGE SCALE GENOMIC DNA]</scope>
    <source>
        <strain evidence="2">ATCC 51147</strain>
    </source>
</reference>
<accession>C4GL41</accession>
<evidence type="ECO:0000313" key="2">
    <source>
        <dbReference type="EMBL" id="EEP67450.1"/>
    </source>
</evidence>
<comment type="caution">
    <text evidence="2">The sequence shown here is derived from an EMBL/GenBank/DDBJ whole genome shotgun (WGS) entry which is preliminary data.</text>
</comment>
<keyword evidence="1" id="KW-0472">Membrane</keyword>
<keyword evidence="1" id="KW-1133">Transmembrane helix</keyword>
<keyword evidence="1" id="KW-0812">Transmembrane</keyword>
<dbReference type="EMBL" id="ACJW02000003">
    <property type="protein sequence ID" value="EEP67450.1"/>
    <property type="molecule type" value="Genomic_DNA"/>
</dbReference>
<dbReference type="Proteomes" id="UP000003009">
    <property type="component" value="Unassembled WGS sequence"/>
</dbReference>
<evidence type="ECO:0000256" key="1">
    <source>
        <dbReference type="SAM" id="Phobius"/>
    </source>
</evidence>
<sequence>MARGCPIGGKKAALNGARQMDDGRKGVVHKIPFRANRQPENHFGRAFGLRLFSGCLVIGAGMATFEPLADPLMLDQP</sequence>
<name>C4GL41_9NEIS</name>
<proteinExistence type="predicted"/>
<protein>
    <submittedName>
        <fullName evidence="2">Uncharacterized protein</fullName>
    </submittedName>
</protein>